<evidence type="ECO:0000259" key="3">
    <source>
        <dbReference type="Pfam" id="PF01557"/>
    </source>
</evidence>
<dbReference type="GO" id="GO:0046872">
    <property type="term" value="F:metal ion binding"/>
    <property type="evidence" value="ECO:0007669"/>
    <property type="project" value="UniProtKB-KW"/>
</dbReference>
<dbReference type="EMBL" id="QUMQ01000001">
    <property type="protein sequence ID" value="REG01563.1"/>
    <property type="molecule type" value="Genomic_DNA"/>
</dbReference>
<protein>
    <submittedName>
        <fullName evidence="4">2-keto-4-pentenoate hydratase/2-oxohepta-3-ene-1,7-dioic acid hydratase in catechol pathway</fullName>
    </submittedName>
</protein>
<dbReference type="Pfam" id="PF01557">
    <property type="entry name" value="FAA_hydrolase"/>
    <property type="match status" value="1"/>
</dbReference>
<sequence length="285" mass="29975">MRIANVAGRLTVVTPSGGIDVERASGGRFPADVAAVYARWAEFTAWAAGLDLAADATPIDEAALGAPSPRPAQVFAIGLNYGAHALEAGYDIPEVPITFTKFPTCITGPHGDLPIPGDTVDWEVELVAVVGRLASNVSTDDAWSFVAGLTVGQDYSERRVQTLGQSPQFSLGKSFPGFGPTGPWLVTLDEFDNIDDLALDCTVNGEVMQSGRTRDMIMSVPALISRLSAICPLLPGDLIFTGTPEGVGSGRTPPVYLRPGDEVVSTIERIGTIRQRCVVAAHAAV</sequence>
<evidence type="ECO:0000256" key="1">
    <source>
        <dbReference type="ARBA" id="ARBA00010211"/>
    </source>
</evidence>
<evidence type="ECO:0000313" key="5">
    <source>
        <dbReference type="Proteomes" id="UP000256913"/>
    </source>
</evidence>
<dbReference type="InterPro" id="IPR036663">
    <property type="entry name" value="Fumarylacetoacetase_C_sf"/>
</dbReference>
<dbReference type="GO" id="GO:0003824">
    <property type="term" value="F:catalytic activity"/>
    <property type="evidence" value="ECO:0007669"/>
    <property type="project" value="InterPro"/>
</dbReference>
<dbReference type="OrthoDB" id="2273115at2"/>
<dbReference type="InterPro" id="IPR011234">
    <property type="entry name" value="Fumarylacetoacetase-like_C"/>
</dbReference>
<dbReference type="PANTHER" id="PTHR42796:SF4">
    <property type="entry name" value="FUMARYLACETOACETATE HYDROLASE DOMAIN-CONTAINING PROTEIN 2A"/>
    <property type="match status" value="1"/>
</dbReference>
<dbReference type="GO" id="GO:0044281">
    <property type="term" value="P:small molecule metabolic process"/>
    <property type="evidence" value="ECO:0007669"/>
    <property type="project" value="UniProtKB-ARBA"/>
</dbReference>
<organism evidence="4 5">
    <name type="scientific">Asanoa ferruginea</name>
    <dbReference type="NCBI Taxonomy" id="53367"/>
    <lineage>
        <taxon>Bacteria</taxon>
        <taxon>Bacillati</taxon>
        <taxon>Actinomycetota</taxon>
        <taxon>Actinomycetes</taxon>
        <taxon>Micromonosporales</taxon>
        <taxon>Micromonosporaceae</taxon>
        <taxon>Asanoa</taxon>
    </lineage>
</organism>
<dbReference type="SUPFAM" id="SSF56529">
    <property type="entry name" value="FAH"/>
    <property type="match status" value="1"/>
</dbReference>
<gene>
    <name evidence="4" type="ORF">DFJ67_7647</name>
</gene>
<keyword evidence="5" id="KW-1185">Reference proteome</keyword>
<reference evidence="4 5" key="1">
    <citation type="submission" date="2018-08" db="EMBL/GenBank/DDBJ databases">
        <title>Sequencing the genomes of 1000 actinobacteria strains.</title>
        <authorList>
            <person name="Klenk H.-P."/>
        </authorList>
    </citation>
    <scope>NUCLEOTIDE SEQUENCE [LARGE SCALE GENOMIC DNA]</scope>
    <source>
        <strain evidence="4 5">DSM 44099</strain>
    </source>
</reference>
<dbReference type="Gene3D" id="3.90.850.10">
    <property type="entry name" value="Fumarylacetoacetase-like, C-terminal domain"/>
    <property type="match status" value="1"/>
</dbReference>
<evidence type="ECO:0000256" key="2">
    <source>
        <dbReference type="ARBA" id="ARBA00022723"/>
    </source>
</evidence>
<keyword evidence="2" id="KW-0479">Metal-binding</keyword>
<accession>A0A3D9ZY76</accession>
<comment type="similarity">
    <text evidence="1">Belongs to the FAH family.</text>
</comment>
<dbReference type="Proteomes" id="UP000256913">
    <property type="component" value="Unassembled WGS sequence"/>
</dbReference>
<proteinExistence type="inferred from homology"/>
<dbReference type="PANTHER" id="PTHR42796">
    <property type="entry name" value="FUMARYLACETOACETATE HYDROLASE DOMAIN-CONTAINING PROTEIN 2A-RELATED"/>
    <property type="match status" value="1"/>
</dbReference>
<evidence type="ECO:0000313" key="4">
    <source>
        <dbReference type="EMBL" id="REG01563.1"/>
    </source>
</evidence>
<dbReference type="RefSeq" id="WP_116077129.1">
    <property type="nucleotide sequence ID" value="NZ_BONB01000052.1"/>
</dbReference>
<comment type="caution">
    <text evidence="4">The sequence shown here is derived from an EMBL/GenBank/DDBJ whole genome shotgun (WGS) entry which is preliminary data.</text>
</comment>
<feature type="domain" description="Fumarylacetoacetase-like C-terminal" evidence="3">
    <location>
        <begin position="74"/>
        <end position="276"/>
    </location>
</feature>
<dbReference type="AlphaFoldDB" id="A0A3D9ZY76"/>
<dbReference type="InterPro" id="IPR051121">
    <property type="entry name" value="FAH"/>
</dbReference>
<name>A0A3D9ZY76_9ACTN</name>